<dbReference type="AlphaFoldDB" id="A0A1N7IMF8"/>
<feature type="compositionally biased region" description="Basic and acidic residues" evidence="1">
    <location>
        <begin position="64"/>
        <end position="92"/>
    </location>
</feature>
<dbReference type="Proteomes" id="UP000186292">
    <property type="component" value="Unassembled WGS sequence"/>
</dbReference>
<evidence type="ECO:0000256" key="1">
    <source>
        <dbReference type="SAM" id="MobiDB-lite"/>
    </source>
</evidence>
<accession>A0A1N7IMF8</accession>
<dbReference type="OrthoDB" id="3578910at2"/>
<keyword evidence="3" id="KW-1185">Reference proteome</keyword>
<feature type="region of interest" description="Disordered" evidence="1">
    <location>
        <begin position="25"/>
        <end position="51"/>
    </location>
</feature>
<feature type="region of interest" description="Disordered" evidence="1">
    <location>
        <begin position="64"/>
        <end position="108"/>
    </location>
</feature>
<gene>
    <name evidence="2" type="ORF">SAMN05444817_10143</name>
</gene>
<dbReference type="RefSeq" id="WP_076598063.1">
    <property type="nucleotide sequence ID" value="NZ_CP046976.1"/>
</dbReference>
<proteinExistence type="predicted"/>
<organism evidence="2 3">
    <name type="scientific">Corynebacterium appendicis CIP 107643</name>
    <dbReference type="NCBI Taxonomy" id="1161099"/>
    <lineage>
        <taxon>Bacteria</taxon>
        <taxon>Bacillati</taxon>
        <taxon>Actinomycetota</taxon>
        <taxon>Actinomycetes</taxon>
        <taxon>Mycobacteriales</taxon>
        <taxon>Corynebacteriaceae</taxon>
        <taxon>Corynebacterium</taxon>
    </lineage>
</organism>
<reference evidence="3" key="1">
    <citation type="submission" date="2017-01" db="EMBL/GenBank/DDBJ databases">
        <authorList>
            <person name="Varghese N."/>
            <person name="Submissions S."/>
        </authorList>
    </citation>
    <scope>NUCLEOTIDE SEQUENCE [LARGE SCALE GENOMIC DNA]</scope>
    <source>
        <strain evidence="3">DSM 44531</strain>
    </source>
</reference>
<sequence>MGRVLLIILVIVAAWLLWRAFGPGSSERYGSLRPNKQQQTPAIKGPDDDEEFLWNIEKNRFKERRAKEEAERKAREEEERRQRRERGNRPDEPGGATGGESGPADPES</sequence>
<protein>
    <submittedName>
        <fullName evidence="2">Uncharacterized protein</fullName>
    </submittedName>
</protein>
<evidence type="ECO:0000313" key="2">
    <source>
        <dbReference type="EMBL" id="SIS38259.1"/>
    </source>
</evidence>
<evidence type="ECO:0000313" key="3">
    <source>
        <dbReference type="Proteomes" id="UP000186292"/>
    </source>
</evidence>
<name>A0A1N7IMF8_9CORY</name>
<dbReference type="EMBL" id="FTOF01000001">
    <property type="protein sequence ID" value="SIS38259.1"/>
    <property type="molecule type" value="Genomic_DNA"/>
</dbReference>